<evidence type="ECO:0000256" key="1">
    <source>
        <dbReference type="ARBA" id="ARBA00008668"/>
    </source>
</evidence>
<accession>A0AAQ3JJJ4</accession>
<evidence type="ECO:0008006" key="5">
    <source>
        <dbReference type="Google" id="ProtNLM"/>
    </source>
</evidence>
<evidence type="ECO:0000256" key="2">
    <source>
        <dbReference type="ARBA" id="ARBA00022801"/>
    </source>
</evidence>
<dbReference type="PANTHER" id="PTHR43695">
    <property type="entry name" value="PUTATIVE (AFU_ORTHOLOGUE AFUA_2G17250)-RELATED"/>
    <property type="match status" value="1"/>
</dbReference>
<keyword evidence="2" id="KW-0378">Hydrolase</keyword>
<gene>
    <name evidence="3" type="ORF">RBI15_02955</name>
</gene>
<reference evidence="3" key="1">
    <citation type="submission" date="2023-08" db="EMBL/GenBank/DDBJ databases">
        <title>Complete Genome Sequences of butyrate producing Anaerostipes hadrus strains BA1 and GIF7 isolated from the terminal ileum of a healthy lean male.</title>
        <authorList>
            <person name="Low A."/>
            <person name="Sheludchenko M."/>
            <person name="Cheng H.E."/>
            <person name="Koh X.Q."/>
            <person name="Lee J."/>
        </authorList>
    </citation>
    <scope>NUCLEOTIDE SEQUENCE</scope>
    <source>
        <strain evidence="3">BA1</strain>
    </source>
</reference>
<dbReference type="PANTHER" id="PTHR43695:SF1">
    <property type="entry name" value="RHAMNOGALACTURONAN ACETYLESTERASE"/>
    <property type="match status" value="1"/>
</dbReference>
<name>A0AAQ3JJJ4_ANAHA</name>
<dbReference type="SUPFAM" id="SSF52266">
    <property type="entry name" value="SGNH hydrolase"/>
    <property type="match status" value="1"/>
</dbReference>
<protein>
    <recommendedName>
        <fullName evidence="5">SGNH hydrolase-type esterase domain-containing protein</fullName>
    </recommendedName>
</protein>
<dbReference type="InterPro" id="IPR036514">
    <property type="entry name" value="SGNH_hydro_sf"/>
</dbReference>
<comment type="similarity">
    <text evidence="1">Belongs to the 'GDSL' lipolytic enzyme family.</text>
</comment>
<dbReference type="Proteomes" id="UP001243496">
    <property type="component" value="Chromosome"/>
</dbReference>
<evidence type="ECO:0000313" key="4">
    <source>
        <dbReference type="Proteomes" id="UP001243496"/>
    </source>
</evidence>
<dbReference type="GeneID" id="92740330"/>
<dbReference type="GO" id="GO:0016788">
    <property type="term" value="F:hydrolase activity, acting on ester bonds"/>
    <property type="evidence" value="ECO:0007669"/>
    <property type="project" value="InterPro"/>
</dbReference>
<dbReference type="Pfam" id="PF00657">
    <property type="entry name" value="Lipase_GDSL"/>
    <property type="match status" value="1"/>
</dbReference>
<dbReference type="InterPro" id="IPR037459">
    <property type="entry name" value="RhgT-like"/>
</dbReference>
<dbReference type="Gene3D" id="3.40.50.1110">
    <property type="entry name" value="SGNH hydrolase"/>
    <property type="match status" value="1"/>
</dbReference>
<dbReference type="EMBL" id="CP132968">
    <property type="protein sequence ID" value="WMD17081.1"/>
    <property type="molecule type" value="Genomic_DNA"/>
</dbReference>
<dbReference type="InterPro" id="IPR001087">
    <property type="entry name" value="GDSL"/>
</dbReference>
<proteinExistence type="inferred from homology"/>
<dbReference type="RefSeq" id="WP_306857542.1">
    <property type="nucleotide sequence ID" value="NZ_CP132968.1"/>
</dbReference>
<dbReference type="AlphaFoldDB" id="A0AAQ3JJJ4"/>
<dbReference type="Gene3D" id="1.20.1270.70">
    <property type="entry name" value="Designed single chain three-helix bundle"/>
    <property type="match status" value="1"/>
</dbReference>
<evidence type="ECO:0000313" key="3">
    <source>
        <dbReference type="EMBL" id="WMD17081.1"/>
    </source>
</evidence>
<sequence>MNKIKRAALCIIVISVVFGIKLSNKETDVSAKQTLFVMGDSKSSFYPRKKYPRQGWVQQFIPMLKSKGKVKPYHLEECKDYENVVRYDFHKYSIENWSKGGISCKTFYETGRFAGMLKRIRKNDYVIIALQHNDKKPDVGEKVADYKHYLIYFIQHIQRKGGKVIFMTTPPKNYADRKTFKIYVPEYRNAMLQVAKDLKCNYIDLSKLSTDYFNFRGKNYVNTLYMKLNPGQYPAWEQGINDDTHFQRDGARVLARIIAVDLQANRQIPMLNKQFRQNTNALYATFQKAATYKNKKQYTDKSWNNMIKKRNNAWTILYTPGATNKQCHKAEQSLRRSLKGLRRKHG</sequence>
<organism evidence="3 4">
    <name type="scientific">Anaerostipes hadrus</name>
    <dbReference type="NCBI Taxonomy" id="649756"/>
    <lineage>
        <taxon>Bacteria</taxon>
        <taxon>Bacillati</taxon>
        <taxon>Bacillota</taxon>
        <taxon>Clostridia</taxon>
        <taxon>Lachnospirales</taxon>
        <taxon>Lachnospiraceae</taxon>
        <taxon>Anaerostipes</taxon>
    </lineage>
</organism>